<proteinExistence type="predicted"/>
<evidence type="ECO:0000313" key="2">
    <source>
        <dbReference type="WBParaSite" id="MCU_001842-RA"/>
    </source>
</evidence>
<dbReference type="AlphaFoldDB" id="A0A5K3ENC3"/>
<name>A0A5K3ENC3_MESCO</name>
<evidence type="ECO:0000256" key="1">
    <source>
        <dbReference type="SAM" id="MobiDB-lite"/>
    </source>
</evidence>
<protein>
    <submittedName>
        <fullName evidence="2">Ricin B lectin domain-containing protein</fullName>
    </submittedName>
</protein>
<dbReference type="WBParaSite" id="MCU_001842-RA">
    <property type="protein sequence ID" value="MCU_001842-RA"/>
    <property type="gene ID" value="MCU_001842"/>
</dbReference>
<reference evidence="2" key="1">
    <citation type="submission" date="2019-11" db="UniProtKB">
        <authorList>
            <consortium name="WormBaseParasite"/>
        </authorList>
    </citation>
    <scope>IDENTIFICATION</scope>
</reference>
<feature type="region of interest" description="Disordered" evidence="1">
    <location>
        <begin position="1"/>
        <end position="21"/>
    </location>
</feature>
<organism evidence="2">
    <name type="scientific">Mesocestoides corti</name>
    <name type="common">Flatworm</name>
    <dbReference type="NCBI Taxonomy" id="53468"/>
    <lineage>
        <taxon>Eukaryota</taxon>
        <taxon>Metazoa</taxon>
        <taxon>Spiralia</taxon>
        <taxon>Lophotrochozoa</taxon>
        <taxon>Platyhelminthes</taxon>
        <taxon>Cestoda</taxon>
        <taxon>Eucestoda</taxon>
        <taxon>Cyclophyllidea</taxon>
        <taxon>Mesocestoididae</taxon>
        <taxon>Mesocestoides</taxon>
    </lineage>
</organism>
<feature type="compositionally biased region" description="Basic and acidic residues" evidence="1">
    <location>
        <begin position="8"/>
        <end position="19"/>
    </location>
</feature>
<sequence length="84" mass="9804">MQPPESTFDLRQDSIHEEQTVPDDTSRCLVLPLKTTIAVVLSCSARNQRQEITRNPILPFCATDYTAKRWRFKNEPFSHWPSRT</sequence>
<accession>A0A5K3ENC3</accession>